<dbReference type="Gene3D" id="3.40.50.150">
    <property type="entry name" value="Vaccinia Virus protein VP39"/>
    <property type="match status" value="1"/>
</dbReference>
<evidence type="ECO:0000256" key="3">
    <source>
        <dbReference type="ARBA" id="ARBA00022603"/>
    </source>
</evidence>
<sequence length="192" mass="21443">MLISDSIRGVTVEFEAIPGLFSYKHIDEGTRLLLEYAEIPSKGTILDVGCGYGVIGIVIAKLNPSLKVYMVDINEEAVRVAKRNVIRNGLNEDRVIVLQGDVYEPVKNMVFDAIYSNPPFAAGMHIVERIITEAPHYMKLNATLQIVVRKGAEKVKSMLQQVFGNVKVKTSKKGYKVLLSQKQTHEQLKIKT</sequence>
<evidence type="ECO:0000256" key="1">
    <source>
        <dbReference type="ARBA" id="ARBA00022490"/>
    </source>
</evidence>
<name>A0A7C4FHM1_9CREN</name>
<evidence type="ECO:0000313" key="6">
    <source>
        <dbReference type="EMBL" id="HGI88009.1"/>
    </source>
</evidence>
<evidence type="ECO:0000256" key="2">
    <source>
        <dbReference type="ARBA" id="ARBA00022552"/>
    </source>
</evidence>
<dbReference type="PROSITE" id="PS00092">
    <property type="entry name" value="N6_MTASE"/>
    <property type="match status" value="1"/>
</dbReference>
<proteinExistence type="predicted"/>
<reference evidence="6" key="1">
    <citation type="journal article" date="2020" name="mSystems">
        <title>Genome- and Community-Level Interaction Insights into Carbon Utilization and Element Cycling Functions of Hydrothermarchaeota in Hydrothermal Sediment.</title>
        <authorList>
            <person name="Zhou Z."/>
            <person name="Liu Y."/>
            <person name="Xu W."/>
            <person name="Pan J."/>
            <person name="Luo Z.H."/>
            <person name="Li M."/>
        </authorList>
    </citation>
    <scope>NUCLEOTIDE SEQUENCE [LARGE SCALE GENOMIC DNA]</scope>
    <source>
        <strain evidence="6">SpSt-732</strain>
    </source>
</reference>
<comment type="caution">
    <text evidence="6">The sequence shown here is derived from an EMBL/GenBank/DDBJ whole genome shotgun (WGS) entry which is preliminary data.</text>
</comment>
<dbReference type="GO" id="GO:0003676">
    <property type="term" value="F:nucleic acid binding"/>
    <property type="evidence" value="ECO:0007669"/>
    <property type="project" value="InterPro"/>
</dbReference>
<dbReference type="GO" id="GO:0006364">
    <property type="term" value="P:rRNA processing"/>
    <property type="evidence" value="ECO:0007669"/>
    <property type="project" value="UniProtKB-KW"/>
</dbReference>
<dbReference type="PANTHER" id="PTHR47816">
    <property type="entry name" value="RIBOSOMAL RNA SMALL SUBUNIT METHYLTRANSFERASE C"/>
    <property type="match status" value="1"/>
</dbReference>
<dbReference type="InterPro" id="IPR046977">
    <property type="entry name" value="RsmC/RlmG"/>
</dbReference>
<dbReference type="AlphaFoldDB" id="A0A7C4FHM1"/>
<dbReference type="InterPro" id="IPR007848">
    <property type="entry name" value="Small_mtfrase_dom"/>
</dbReference>
<keyword evidence="3 6" id="KW-0489">Methyltransferase</keyword>
<evidence type="ECO:0000259" key="5">
    <source>
        <dbReference type="Pfam" id="PF05175"/>
    </source>
</evidence>
<dbReference type="GO" id="GO:0032259">
    <property type="term" value="P:methylation"/>
    <property type="evidence" value="ECO:0007669"/>
    <property type="project" value="UniProtKB-KW"/>
</dbReference>
<keyword evidence="1" id="KW-0963">Cytoplasm</keyword>
<organism evidence="6">
    <name type="scientific">Ignisphaera aggregans</name>
    <dbReference type="NCBI Taxonomy" id="334771"/>
    <lineage>
        <taxon>Archaea</taxon>
        <taxon>Thermoproteota</taxon>
        <taxon>Thermoprotei</taxon>
        <taxon>Desulfurococcales</taxon>
        <taxon>Desulfurococcaceae</taxon>
        <taxon>Ignisphaera</taxon>
    </lineage>
</organism>
<dbReference type="PANTHER" id="PTHR47816:SF4">
    <property type="entry name" value="RIBOSOMAL RNA SMALL SUBUNIT METHYLTRANSFERASE C"/>
    <property type="match status" value="1"/>
</dbReference>
<feature type="domain" description="Methyltransferase small" evidence="5">
    <location>
        <begin position="13"/>
        <end position="178"/>
    </location>
</feature>
<dbReference type="CDD" id="cd02440">
    <property type="entry name" value="AdoMet_MTases"/>
    <property type="match status" value="1"/>
</dbReference>
<keyword evidence="2" id="KW-0698">rRNA processing</keyword>
<evidence type="ECO:0000256" key="4">
    <source>
        <dbReference type="ARBA" id="ARBA00022679"/>
    </source>
</evidence>
<dbReference type="SUPFAM" id="SSF53335">
    <property type="entry name" value="S-adenosyl-L-methionine-dependent methyltransferases"/>
    <property type="match status" value="1"/>
</dbReference>
<protein>
    <submittedName>
        <fullName evidence="6">Class I SAM-dependent methyltransferase</fullName>
    </submittedName>
</protein>
<dbReference type="EMBL" id="DTFF01000051">
    <property type="protein sequence ID" value="HGI88009.1"/>
    <property type="molecule type" value="Genomic_DNA"/>
</dbReference>
<dbReference type="InterPro" id="IPR002052">
    <property type="entry name" value="DNA_methylase_N6_adenine_CS"/>
</dbReference>
<gene>
    <name evidence="6" type="ORF">ENV14_06450</name>
</gene>
<dbReference type="InterPro" id="IPR029063">
    <property type="entry name" value="SAM-dependent_MTases_sf"/>
</dbReference>
<accession>A0A7C4FHM1</accession>
<dbReference type="GO" id="GO:0008757">
    <property type="term" value="F:S-adenosylmethionine-dependent methyltransferase activity"/>
    <property type="evidence" value="ECO:0007669"/>
    <property type="project" value="InterPro"/>
</dbReference>
<keyword evidence="4 6" id="KW-0808">Transferase</keyword>
<dbReference type="Pfam" id="PF05175">
    <property type="entry name" value="MTS"/>
    <property type="match status" value="1"/>
</dbReference>